<protein>
    <submittedName>
        <fullName evidence="1">Uncharacterized protein</fullName>
    </submittedName>
</protein>
<reference evidence="1 2" key="1">
    <citation type="submission" date="2016-03" db="EMBL/GenBank/DDBJ databases">
        <title>EvidentialGene: Evidence-directed Construction of Genes on Genomes.</title>
        <authorList>
            <person name="Gilbert D.G."/>
            <person name="Choi J.-H."/>
            <person name="Mockaitis K."/>
            <person name="Colbourne J."/>
            <person name="Pfrender M."/>
        </authorList>
    </citation>
    <scope>NUCLEOTIDE SEQUENCE [LARGE SCALE GENOMIC DNA]</scope>
    <source>
        <strain evidence="1 2">Xinb3</strain>
        <tissue evidence="1">Complete organism</tissue>
    </source>
</reference>
<keyword evidence="2" id="KW-1185">Reference proteome</keyword>
<evidence type="ECO:0000313" key="2">
    <source>
        <dbReference type="Proteomes" id="UP000076858"/>
    </source>
</evidence>
<dbReference type="AlphaFoldDB" id="A0A164SND6"/>
<evidence type="ECO:0000313" key="1">
    <source>
        <dbReference type="EMBL" id="KZS09791.1"/>
    </source>
</evidence>
<dbReference type="EMBL" id="LRGB01001976">
    <property type="protein sequence ID" value="KZS09791.1"/>
    <property type="molecule type" value="Genomic_DNA"/>
</dbReference>
<accession>A0A164SND6</accession>
<comment type="caution">
    <text evidence="1">The sequence shown here is derived from an EMBL/GenBank/DDBJ whole genome shotgun (WGS) entry which is preliminary data.</text>
</comment>
<sequence>LPSVSASFRVLLNYGLGQSKMDYLNMDFDPKLWTSPDGTACHSPYFRT</sequence>
<dbReference type="Proteomes" id="UP000076858">
    <property type="component" value="Unassembled WGS sequence"/>
</dbReference>
<proteinExistence type="predicted"/>
<gene>
    <name evidence="1" type="ORF">APZ42_025898</name>
</gene>
<name>A0A164SND6_9CRUS</name>
<organism evidence="1 2">
    <name type="scientific">Daphnia magna</name>
    <dbReference type="NCBI Taxonomy" id="35525"/>
    <lineage>
        <taxon>Eukaryota</taxon>
        <taxon>Metazoa</taxon>
        <taxon>Ecdysozoa</taxon>
        <taxon>Arthropoda</taxon>
        <taxon>Crustacea</taxon>
        <taxon>Branchiopoda</taxon>
        <taxon>Diplostraca</taxon>
        <taxon>Cladocera</taxon>
        <taxon>Anomopoda</taxon>
        <taxon>Daphniidae</taxon>
        <taxon>Daphnia</taxon>
    </lineage>
</organism>
<feature type="non-terminal residue" evidence="1">
    <location>
        <position position="1"/>
    </location>
</feature>